<reference evidence="2 3" key="1">
    <citation type="submission" date="2020-08" db="EMBL/GenBank/DDBJ databases">
        <title>Functional genomics of gut bacteria from endangered species of beetles.</title>
        <authorList>
            <person name="Carlos-Shanley C."/>
        </authorList>
    </citation>
    <scope>NUCLEOTIDE SEQUENCE [LARGE SCALE GENOMIC DNA]</scope>
    <source>
        <strain evidence="2 3">S00198</strain>
    </source>
</reference>
<gene>
    <name evidence="2" type="ORF">HNP48_002707</name>
</gene>
<evidence type="ECO:0000313" key="2">
    <source>
        <dbReference type="EMBL" id="MBB6560035.1"/>
    </source>
</evidence>
<dbReference type="RefSeq" id="WP_184857614.1">
    <property type="nucleotide sequence ID" value="NZ_JACHLK010000004.1"/>
</dbReference>
<organism evidence="2 3">
    <name type="scientific">Acidovorax soli</name>
    <dbReference type="NCBI Taxonomy" id="592050"/>
    <lineage>
        <taxon>Bacteria</taxon>
        <taxon>Pseudomonadati</taxon>
        <taxon>Pseudomonadota</taxon>
        <taxon>Betaproteobacteria</taxon>
        <taxon>Burkholderiales</taxon>
        <taxon>Comamonadaceae</taxon>
        <taxon>Acidovorax</taxon>
    </lineage>
</organism>
<dbReference type="Proteomes" id="UP000575083">
    <property type="component" value="Unassembled WGS sequence"/>
</dbReference>
<keyword evidence="3" id="KW-1185">Reference proteome</keyword>
<comment type="caution">
    <text evidence="2">The sequence shown here is derived from an EMBL/GenBank/DDBJ whole genome shotgun (WGS) entry which is preliminary data.</text>
</comment>
<dbReference type="AlphaFoldDB" id="A0A7X0PDQ5"/>
<feature type="transmembrane region" description="Helical" evidence="1">
    <location>
        <begin position="36"/>
        <end position="58"/>
    </location>
</feature>
<keyword evidence="1" id="KW-0472">Membrane</keyword>
<evidence type="ECO:0000256" key="1">
    <source>
        <dbReference type="SAM" id="Phobius"/>
    </source>
</evidence>
<dbReference type="EMBL" id="JACHLK010000004">
    <property type="protein sequence ID" value="MBB6560035.1"/>
    <property type="molecule type" value="Genomic_DNA"/>
</dbReference>
<sequence>MDAFARAERWQAAATAFVALLAIVPAASTTGSIFIALLGAVGVGCLAGGGVMVWWQLTPEGQAWLLAESRYMSRSTSRASVWVGNLSPGLLMLGAAIFLHVRAT</sequence>
<evidence type="ECO:0000313" key="3">
    <source>
        <dbReference type="Proteomes" id="UP000575083"/>
    </source>
</evidence>
<keyword evidence="1" id="KW-0812">Transmembrane</keyword>
<keyword evidence="1" id="KW-1133">Transmembrane helix</keyword>
<proteinExistence type="predicted"/>
<name>A0A7X0PDQ5_9BURK</name>
<protein>
    <submittedName>
        <fullName evidence="2">Uncharacterized protein</fullName>
    </submittedName>
</protein>
<accession>A0A7X0PDQ5</accession>
<feature type="transmembrane region" description="Helical" evidence="1">
    <location>
        <begin position="79"/>
        <end position="101"/>
    </location>
</feature>